<gene>
    <name evidence="1" type="ORF">CEJ86_24390</name>
</gene>
<dbReference type="PANTHER" id="PTHR35894:SF1">
    <property type="entry name" value="PHOSPHORIBULOKINASE _ URIDINE KINASE FAMILY"/>
    <property type="match status" value="1"/>
</dbReference>
<evidence type="ECO:0000313" key="1">
    <source>
        <dbReference type="EMBL" id="PJR12736.1"/>
    </source>
</evidence>
<dbReference type="SUPFAM" id="SSF52540">
    <property type="entry name" value="P-loop containing nucleoside triphosphate hydrolases"/>
    <property type="match status" value="1"/>
</dbReference>
<protein>
    <submittedName>
        <fullName evidence="1">NTP-binding protein</fullName>
    </submittedName>
</protein>
<comment type="caution">
    <text evidence="1">The sequence shown here is derived from an EMBL/GenBank/DDBJ whole genome shotgun (WGS) entry which is preliminary data.</text>
</comment>
<dbReference type="InterPro" id="IPR052026">
    <property type="entry name" value="ExeA_AAA_ATPase_DNA-bind"/>
</dbReference>
<evidence type="ECO:0000313" key="2">
    <source>
        <dbReference type="Proteomes" id="UP000231987"/>
    </source>
</evidence>
<organism evidence="1 2">
    <name type="scientific">Rhizobium meliloti</name>
    <name type="common">Ensifer meliloti</name>
    <name type="synonym">Sinorhizobium meliloti</name>
    <dbReference type="NCBI Taxonomy" id="382"/>
    <lineage>
        <taxon>Bacteria</taxon>
        <taxon>Pseudomonadati</taxon>
        <taxon>Pseudomonadota</taxon>
        <taxon>Alphaproteobacteria</taxon>
        <taxon>Hyphomicrobiales</taxon>
        <taxon>Rhizobiaceae</taxon>
        <taxon>Sinorhizobium/Ensifer group</taxon>
        <taxon>Sinorhizobium</taxon>
    </lineage>
</organism>
<dbReference type="Proteomes" id="UP000231987">
    <property type="component" value="Unassembled WGS sequence"/>
</dbReference>
<proteinExistence type="predicted"/>
<dbReference type="EMBL" id="NJGD01000014">
    <property type="protein sequence ID" value="PJR12736.1"/>
    <property type="molecule type" value="Genomic_DNA"/>
</dbReference>
<dbReference type="InterPro" id="IPR008868">
    <property type="entry name" value="TniB"/>
</dbReference>
<dbReference type="RefSeq" id="WP_100673793.1">
    <property type="nucleotide sequence ID" value="NZ_NJGD01000014.1"/>
</dbReference>
<reference evidence="1 2" key="1">
    <citation type="submission" date="2017-06" db="EMBL/GenBank/DDBJ databases">
        <title>Ensifer strains isolated from leguminous trees and herbs display diverse denitrification phenotypes with some acting as strong N2O sinks.</title>
        <authorList>
            <person name="Woliy K."/>
            <person name="Mania D."/>
            <person name="Bakken L.R."/>
            <person name="Frostegard A."/>
        </authorList>
    </citation>
    <scope>NUCLEOTIDE SEQUENCE [LARGE SCALE GENOMIC DNA]</scope>
    <source>
        <strain evidence="1 2">AC50a</strain>
    </source>
</reference>
<dbReference type="Gene3D" id="3.40.50.300">
    <property type="entry name" value="P-loop containing nucleotide triphosphate hydrolases"/>
    <property type="match status" value="1"/>
</dbReference>
<dbReference type="PANTHER" id="PTHR35894">
    <property type="entry name" value="GENERAL SECRETION PATHWAY PROTEIN A-RELATED"/>
    <property type="match status" value="1"/>
</dbReference>
<accession>A0A2J0YWT5</accession>
<sequence>MASGFTSESAASAAALLSETDEQRIRAIRSRRWVLYPRAKQALDRLSRLLDHPRGTRMPSVAIYGDSGMGKTMIMKRFRDQHPPTFNSLTGTLKTPVLAMEMTSRPGERRFYAELLTLLGAPQRPRADIAQMEQAALRIMEAIGVQVLVIDEVHNILAGTYREQRIVLNTLRFLSNRLRISLVCFGVNEAREAISGDVQLARRFEQFTLSRWAANEQFETLVVSILRNTPLRQPSVLTAKSLRRMLQITEGITANIFHIINTLAIEAIESGREQITNEAVEKWEPELDAEAAFA</sequence>
<name>A0A2J0YWT5_RHIML</name>
<dbReference type="Pfam" id="PF05621">
    <property type="entry name" value="TniB"/>
    <property type="match status" value="1"/>
</dbReference>
<dbReference type="AlphaFoldDB" id="A0A2J0YWT5"/>
<dbReference type="InterPro" id="IPR027417">
    <property type="entry name" value="P-loop_NTPase"/>
</dbReference>